<evidence type="ECO:0000256" key="6">
    <source>
        <dbReference type="ARBA" id="ARBA00023135"/>
    </source>
</evidence>
<dbReference type="InterPro" id="IPR000897">
    <property type="entry name" value="SRP54_GTPase_dom"/>
</dbReference>
<dbReference type="Gene3D" id="3.40.50.300">
    <property type="entry name" value="P-loop containing nucleotide triphosphate hydrolases"/>
    <property type="match status" value="1"/>
</dbReference>
<keyword evidence="6 9" id="KW-0733">Signal recognition particle</keyword>
<comment type="subunit">
    <text evidence="9">Part of the signal recognition particle protein translocation system, which is composed of SRP and FtsY.</text>
</comment>
<feature type="compositionally biased region" description="Basic residues" evidence="10">
    <location>
        <begin position="442"/>
        <end position="456"/>
    </location>
</feature>
<comment type="catalytic activity">
    <reaction evidence="8 9">
        <text>GTP + H2O = GDP + phosphate + H(+)</text>
        <dbReference type="Rhea" id="RHEA:19669"/>
        <dbReference type="ChEBI" id="CHEBI:15377"/>
        <dbReference type="ChEBI" id="CHEBI:15378"/>
        <dbReference type="ChEBI" id="CHEBI:37565"/>
        <dbReference type="ChEBI" id="CHEBI:43474"/>
        <dbReference type="ChEBI" id="CHEBI:58189"/>
        <dbReference type="EC" id="3.6.5.4"/>
    </reaction>
</comment>
<feature type="binding site" evidence="9">
    <location>
        <begin position="192"/>
        <end position="196"/>
    </location>
    <ligand>
        <name>GTP</name>
        <dbReference type="ChEBI" id="CHEBI:37565"/>
    </ligand>
</feature>
<dbReference type="SMART" id="SM00962">
    <property type="entry name" value="SRP54"/>
    <property type="match status" value="1"/>
</dbReference>
<dbReference type="InterPro" id="IPR004125">
    <property type="entry name" value="Signal_recog_particle_SRP54_M"/>
</dbReference>
<dbReference type="InterPro" id="IPR036891">
    <property type="entry name" value="Signal_recog_part_SRP54_M_sf"/>
</dbReference>
<comment type="domain">
    <text evidence="9">Composed of three domains: the N-terminal N domain, which is responsible for interactions with the ribosome, the central G domain, which binds GTP, and the C-terminal M domain, which binds the RNA and the signal sequence of the RNC.</text>
</comment>
<evidence type="ECO:0000256" key="9">
    <source>
        <dbReference type="HAMAP-Rule" id="MF_00306"/>
    </source>
</evidence>
<evidence type="ECO:0000256" key="10">
    <source>
        <dbReference type="SAM" id="MobiDB-lite"/>
    </source>
</evidence>
<comment type="caution">
    <text evidence="12">The sequence shown here is derived from an EMBL/GenBank/DDBJ whole genome shotgun (WGS) entry which is preliminary data.</text>
</comment>
<keyword evidence="9" id="KW-0963">Cytoplasm</keyword>
<dbReference type="SMART" id="SM00382">
    <property type="entry name" value="AAA"/>
    <property type="match status" value="1"/>
</dbReference>
<reference evidence="12 13" key="1">
    <citation type="submission" date="2022-06" db="EMBL/GenBank/DDBJ databases">
        <title>Genomic Encyclopedia of Archaeal and Bacterial Type Strains, Phase II (KMG-II): from individual species to whole genera.</title>
        <authorList>
            <person name="Goeker M."/>
        </authorList>
    </citation>
    <scope>NUCLEOTIDE SEQUENCE [LARGE SCALE GENOMIC DNA]</scope>
    <source>
        <strain evidence="12 13">DSM 40477</strain>
    </source>
</reference>
<comment type="similarity">
    <text evidence="1 9">Belongs to the GTP-binding SRP family. SRP54 subfamily.</text>
</comment>
<dbReference type="Proteomes" id="UP001205311">
    <property type="component" value="Unassembled WGS sequence"/>
</dbReference>
<evidence type="ECO:0000256" key="8">
    <source>
        <dbReference type="ARBA" id="ARBA00048027"/>
    </source>
</evidence>
<dbReference type="Gene3D" id="1.20.120.140">
    <property type="entry name" value="Signal recognition particle SRP54, nucleotide-binding domain"/>
    <property type="match status" value="1"/>
</dbReference>
<evidence type="ECO:0000313" key="13">
    <source>
        <dbReference type="Proteomes" id="UP001205311"/>
    </source>
</evidence>
<evidence type="ECO:0000259" key="11">
    <source>
        <dbReference type="PROSITE" id="PS00300"/>
    </source>
</evidence>
<evidence type="ECO:0000256" key="4">
    <source>
        <dbReference type="ARBA" id="ARBA00022884"/>
    </source>
</evidence>
<dbReference type="RefSeq" id="WP_253674566.1">
    <property type="nucleotide sequence ID" value="NZ_JAMTCP010000068.1"/>
</dbReference>
<keyword evidence="4 9" id="KW-0694">RNA-binding</keyword>
<comment type="function">
    <text evidence="9">Involved in targeting and insertion of nascent membrane proteins into the cytoplasmic membrane. Binds to the hydrophobic signal sequence of the ribosome-nascent chain (RNC) as it emerges from the ribosomes. The SRP-RNC complex is then targeted to the cytoplasmic membrane where it interacts with the SRP receptor FtsY.</text>
</comment>
<dbReference type="NCBIfam" id="TIGR00959">
    <property type="entry name" value="ffh"/>
    <property type="match status" value="1"/>
</dbReference>
<dbReference type="Gene3D" id="1.10.260.30">
    <property type="entry name" value="Signal recognition particle, SRP54 subunit, M-domain"/>
    <property type="match status" value="1"/>
</dbReference>
<dbReference type="EC" id="3.6.5.4" evidence="9"/>
<dbReference type="InterPro" id="IPR022941">
    <property type="entry name" value="SRP54"/>
</dbReference>
<dbReference type="SUPFAM" id="SSF52540">
    <property type="entry name" value="P-loop containing nucleoside triphosphate hydrolases"/>
    <property type="match status" value="1"/>
</dbReference>
<dbReference type="PANTHER" id="PTHR11564:SF5">
    <property type="entry name" value="SIGNAL RECOGNITION PARTICLE SUBUNIT SRP54"/>
    <property type="match status" value="1"/>
</dbReference>
<name>A0ABT1I4C3_STRSD</name>
<evidence type="ECO:0000313" key="12">
    <source>
        <dbReference type="EMBL" id="MCP2262415.1"/>
    </source>
</evidence>
<dbReference type="PANTHER" id="PTHR11564">
    <property type="entry name" value="SIGNAL RECOGNITION PARTICLE 54K PROTEIN SRP54"/>
    <property type="match status" value="1"/>
</dbReference>
<proteinExistence type="inferred from homology"/>
<organism evidence="12 13">
    <name type="scientific">Streptoalloteichus tenebrarius (strain ATCC 17920 / DSM 40477 / JCM 4838 / CBS 697.72 / NBRC 16177 / NCIMB 11028 / NRRL B-12390 / A12253. 1 / ISP 5477)</name>
    <name type="common">Streptomyces tenebrarius</name>
    <dbReference type="NCBI Taxonomy" id="1933"/>
    <lineage>
        <taxon>Bacteria</taxon>
        <taxon>Bacillati</taxon>
        <taxon>Actinomycetota</taxon>
        <taxon>Actinomycetes</taxon>
        <taxon>Pseudonocardiales</taxon>
        <taxon>Pseudonocardiaceae</taxon>
        <taxon>Streptoalloteichus</taxon>
    </lineage>
</organism>
<dbReference type="EMBL" id="JAMTCP010000068">
    <property type="protein sequence ID" value="MCP2262415.1"/>
    <property type="molecule type" value="Genomic_DNA"/>
</dbReference>
<feature type="region of interest" description="Disordered" evidence="10">
    <location>
        <begin position="434"/>
        <end position="511"/>
    </location>
</feature>
<dbReference type="SMART" id="SM00963">
    <property type="entry name" value="SRP54_N"/>
    <property type="match status" value="1"/>
</dbReference>
<keyword evidence="2 9" id="KW-0547">Nucleotide-binding</keyword>
<evidence type="ECO:0000256" key="2">
    <source>
        <dbReference type="ARBA" id="ARBA00022741"/>
    </source>
</evidence>
<evidence type="ECO:0000256" key="5">
    <source>
        <dbReference type="ARBA" id="ARBA00023134"/>
    </source>
</evidence>
<evidence type="ECO:0000256" key="3">
    <source>
        <dbReference type="ARBA" id="ARBA00022801"/>
    </source>
</evidence>
<keyword evidence="5 9" id="KW-0342">GTP-binding</keyword>
<dbReference type="Pfam" id="PF02881">
    <property type="entry name" value="SRP54_N"/>
    <property type="match status" value="1"/>
</dbReference>
<feature type="binding site" evidence="9">
    <location>
        <begin position="107"/>
        <end position="114"/>
    </location>
    <ligand>
        <name>GTP</name>
        <dbReference type="ChEBI" id="CHEBI:37565"/>
    </ligand>
</feature>
<dbReference type="Pfam" id="PF02978">
    <property type="entry name" value="SRP_SPB"/>
    <property type="match status" value="1"/>
</dbReference>
<keyword evidence="3 9" id="KW-0378">Hydrolase</keyword>
<gene>
    <name evidence="9" type="primary">ffh</name>
    <name evidence="12" type="ORF">LX15_006152</name>
</gene>
<dbReference type="InterPro" id="IPR003593">
    <property type="entry name" value="AAA+_ATPase"/>
</dbReference>
<sequence length="511" mass="54490">MFDTLSDRLTSVLKNLRGKGRLSEADIDATCREIRIALLEADVALPVVRGFIAHVKERAKGAEVSQALNPAQQVVKIVNEELVGVLGGETRRLNLAKTPPTVIMLAGLQGAGKTTLAGKLARWLRAQGHTPLLVACDLQRPNAVTQLEVVGERAGVPVFAPERGNGVGDPVDVARRGVEQARHAQHDVVVIDTAGRLGVDEEMMRQAADIRDAVRPDETLFVVDAMIGQDAVTTAEAFRDGVGFTGVVLTKLDGDARGGAALSVRQVTGQPILFASNGEKLEDFDVFHPDRMASRILGMGDVLTLIEQAEQVFDAQQAEQTAAKIGSGELTLEDFLEQMLAVRRMGPIANLLGMLPGAGQMKDALAQVDERHLDRVQAIIRGMTPAERQDPKIINASRRQRIARGSGVAVSEVNDLVNRFFDARKMMAQMAGRFGLPGAGGRKAKGKKGKKGKKGRGPTPPKLRGGLPGLPGGMPDLSHLPAGLNELPPGLSGLDQLPAGFDPSKLNFGKK</sequence>
<feature type="binding site" evidence="9">
    <location>
        <begin position="250"/>
        <end position="253"/>
    </location>
    <ligand>
        <name>GTP</name>
        <dbReference type="ChEBI" id="CHEBI:37565"/>
    </ligand>
</feature>
<dbReference type="CDD" id="cd18539">
    <property type="entry name" value="SRP_G"/>
    <property type="match status" value="1"/>
</dbReference>
<dbReference type="InterPro" id="IPR004780">
    <property type="entry name" value="SRP"/>
</dbReference>
<dbReference type="InterPro" id="IPR027417">
    <property type="entry name" value="P-loop_NTPase"/>
</dbReference>
<evidence type="ECO:0000256" key="7">
    <source>
        <dbReference type="ARBA" id="ARBA00023274"/>
    </source>
</evidence>
<comment type="subcellular location">
    <subcellularLocation>
        <location evidence="9">Cytoplasm</location>
    </subcellularLocation>
    <text evidence="9">The SRP-RNC complex is targeted to the cytoplasmic membrane.</text>
</comment>
<dbReference type="InterPro" id="IPR042101">
    <property type="entry name" value="SRP54_N_sf"/>
</dbReference>
<dbReference type="PROSITE" id="PS00300">
    <property type="entry name" value="SRP54"/>
    <property type="match status" value="1"/>
</dbReference>
<dbReference type="HAMAP" id="MF_00306">
    <property type="entry name" value="SRP54"/>
    <property type="match status" value="1"/>
</dbReference>
<dbReference type="InterPro" id="IPR013822">
    <property type="entry name" value="Signal_recog_particl_SRP54_hlx"/>
</dbReference>
<dbReference type="Pfam" id="PF00448">
    <property type="entry name" value="SRP54"/>
    <property type="match status" value="1"/>
</dbReference>
<dbReference type="SUPFAM" id="SSF47446">
    <property type="entry name" value="Signal peptide-binding domain"/>
    <property type="match status" value="1"/>
</dbReference>
<keyword evidence="13" id="KW-1185">Reference proteome</keyword>
<protein>
    <recommendedName>
        <fullName evidence="9">Signal recognition particle protein</fullName>
        <ecNumber evidence="9">3.6.5.4</ecNumber>
    </recommendedName>
    <alternativeName>
        <fullName evidence="9">Fifty-four homolog</fullName>
    </alternativeName>
</protein>
<accession>A0ABT1I4C3</accession>
<keyword evidence="7 9" id="KW-0687">Ribonucleoprotein</keyword>
<feature type="domain" description="SRP54-type proteins GTP-binding" evidence="11">
    <location>
        <begin position="271"/>
        <end position="284"/>
    </location>
</feature>
<evidence type="ECO:0000256" key="1">
    <source>
        <dbReference type="ARBA" id="ARBA00005450"/>
    </source>
</evidence>